<dbReference type="Proteomes" id="UP000494115">
    <property type="component" value="Unassembled WGS sequence"/>
</dbReference>
<evidence type="ECO:0000313" key="1">
    <source>
        <dbReference type="EMBL" id="CAB3798863.1"/>
    </source>
</evidence>
<gene>
    <name evidence="1" type="ORF">LMG28138_04542</name>
</gene>
<evidence type="ECO:0000313" key="2">
    <source>
        <dbReference type="Proteomes" id="UP000494115"/>
    </source>
</evidence>
<dbReference type="EMBL" id="CADIKM010000031">
    <property type="protein sequence ID" value="CAB3798863.1"/>
    <property type="molecule type" value="Genomic_DNA"/>
</dbReference>
<dbReference type="InterPro" id="IPR013388">
    <property type="entry name" value="T3SS_OrgA/MxiK"/>
</dbReference>
<dbReference type="Pfam" id="PF09482">
    <property type="entry name" value="OrgA_MxiK"/>
    <property type="match status" value="1"/>
</dbReference>
<keyword evidence="2" id="KW-1185">Reference proteome</keyword>
<organism evidence="1 2">
    <name type="scientific">Pararobbsia alpina</name>
    <dbReference type="NCBI Taxonomy" id="621374"/>
    <lineage>
        <taxon>Bacteria</taxon>
        <taxon>Pseudomonadati</taxon>
        <taxon>Pseudomonadota</taxon>
        <taxon>Betaproteobacteria</taxon>
        <taxon>Burkholderiales</taxon>
        <taxon>Burkholderiaceae</taxon>
        <taxon>Pararobbsia</taxon>
    </lineage>
</organism>
<dbReference type="AlphaFoldDB" id="A0A6S7D8X7"/>
<accession>A0A6S7D8X7</accession>
<protein>
    <recommendedName>
        <fullName evidence="3">Oxygen-regulated invasion protein OrgA</fullName>
    </recommendedName>
</protein>
<name>A0A6S7D8X7_9BURK</name>
<evidence type="ECO:0008006" key="3">
    <source>
        <dbReference type="Google" id="ProtNLM"/>
    </source>
</evidence>
<sequence>MEMISSEHGLLSAQLLRVMYDPLFYAAPSAREACPTTGSAAWQNRKLIEHHRLACRIDFTLDAERSWWIEHWSSLRRIAFLIGCRCLRDTLATEGGLLHLDPVARRFALLPIVAPHASAKPLHGRRADDAVLHAQGFGVIGSIAIRLPYALRQRLALIFHDVEGISRDMAMPNASAPYPMLISTASRYAQAHPY</sequence>
<reference evidence="1 2" key="1">
    <citation type="submission" date="2020-04" db="EMBL/GenBank/DDBJ databases">
        <authorList>
            <person name="De Canck E."/>
        </authorList>
    </citation>
    <scope>NUCLEOTIDE SEQUENCE [LARGE SCALE GENOMIC DNA]</scope>
    <source>
        <strain evidence="1 2">LMG 28138</strain>
    </source>
</reference>
<proteinExistence type="predicted"/>